<organism evidence="1 2">
    <name type="scientific">Mobiluncus porci</name>
    <dbReference type="NCBI Taxonomy" id="2652278"/>
    <lineage>
        <taxon>Bacteria</taxon>
        <taxon>Bacillati</taxon>
        <taxon>Actinomycetota</taxon>
        <taxon>Actinomycetes</taxon>
        <taxon>Actinomycetales</taxon>
        <taxon>Actinomycetaceae</taxon>
        <taxon>Mobiluncus</taxon>
    </lineage>
</organism>
<accession>A0A7K0K133</accession>
<dbReference type="Proteomes" id="UP000442535">
    <property type="component" value="Unassembled WGS sequence"/>
</dbReference>
<reference evidence="1 2" key="1">
    <citation type="submission" date="2019-08" db="EMBL/GenBank/DDBJ databases">
        <title>In-depth cultivation of the pig gut microbiome towards novel bacterial diversity and tailored functional studies.</title>
        <authorList>
            <person name="Wylensek D."/>
            <person name="Hitch T.C.A."/>
            <person name="Clavel T."/>
        </authorList>
    </citation>
    <scope>NUCLEOTIDE SEQUENCE [LARGE SCALE GENOMIC DNA]</scope>
    <source>
        <strain evidence="1 2">RF-GAM-744-WT-7</strain>
    </source>
</reference>
<comment type="caution">
    <text evidence="1">The sequence shown here is derived from an EMBL/GenBank/DDBJ whole genome shotgun (WGS) entry which is preliminary data.</text>
</comment>
<dbReference type="RefSeq" id="WP_154543474.1">
    <property type="nucleotide sequence ID" value="NZ_JAQYQY010000007.1"/>
</dbReference>
<proteinExistence type="predicted"/>
<evidence type="ECO:0000313" key="2">
    <source>
        <dbReference type="Proteomes" id="UP000442535"/>
    </source>
</evidence>
<evidence type="ECO:0000313" key="1">
    <source>
        <dbReference type="EMBL" id="MST49129.1"/>
    </source>
</evidence>
<gene>
    <name evidence="1" type="ORF">FYJ63_02505</name>
</gene>
<dbReference type="AlphaFoldDB" id="A0A7K0K133"/>
<dbReference type="EMBL" id="VUMY01000003">
    <property type="protein sequence ID" value="MST49129.1"/>
    <property type="molecule type" value="Genomic_DNA"/>
</dbReference>
<sequence>MADLCYYGDFTTRYHDAMSNYRNGANQTWLGKAADYYEAKYDELLGYLQILGSYINELEGSRGRLEALL</sequence>
<name>A0A7K0K133_9ACTO</name>
<protein>
    <submittedName>
        <fullName evidence="1">Uncharacterized protein</fullName>
    </submittedName>
</protein>
<keyword evidence="2" id="KW-1185">Reference proteome</keyword>